<dbReference type="Proteomes" id="UP000002287">
    <property type="component" value="Plasmid pBVIE01"/>
</dbReference>
<sequence>MFGSIDLIRDKAGLRSALTLAEHVDAIVAALQSEHLRHDIQEKPAHQVTQPVRRRDSIKLRCPAPTGAAIGIGFARLDAGSTGMTGINLIAEAHARLIADDGLSCIAIEDGELAMAAACYAATEQLFTLDGGDDDCTMADPWPWARIPDLRHEVGERRLYSGSLPADPATCTTAERVELLTRAGAMIAAELDRLLSTAQQEKALCVVEA</sequence>
<organism evidence="1 2">
    <name type="scientific">Burkholderia vietnamiensis (strain G4 / LMG 22486)</name>
    <name type="common">Burkholderia cepacia (strain R1808)</name>
    <dbReference type="NCBI Taxonomy" id="269482"/>
    <lineage>
        <taxon>Bacteria</taxon>
        <taxon>Pseudomonadati</taxon>
        <taxon>Pseudomonadota</taxon>
        <taxon>Betaproteobacteria</taxon>
        <taxon>Burkholderiales</taxon>
        <taxon>Burkholderiaceae</taxon>
        <taxon>Burkholderia</taxon>
        <taxon>Burkholderia cepacia complex</taxon>
    </lineage>
</organism>
<gene>
    <name evidence="1" type="ordered locus">Bcep1808_6846</name>
</gene>
<proteinExistence type="predicted"/>
<geneLocation type="plasmid" evidence="1 2">
    <name>pBVIE01</name>
</geneLocation>
<keyword evidence="1" id="KW-0614">Plasmid</keyword>
<reference evidence="1 2" key="1">
    <citation type="submission" date="2007-03" db="EMBL/GenBank/DDBJ databases">
        <title>Complete sequence of plasmid pBVIE01 of Burkholderia vietnamiensis G4.</title>
        <authorList>
            <consortium name="US DOE Joint Genome Institute"/>
            <person name="Copeland A."/>
            <person name="Lucas S."/>
            <person name="Lapidus A."/>
            <person name="Barry K."/>
            <person name="Detter J.C."/>
            <person name="Glavina del Rio T."/>
            <person name="Hammon N."/>
            <person name="Israni S."/>
            <person name="Dalin E."/>
            <person name="Tice H."/>
            <person name="Pitluck S."/>
            <person name="Chain P."/>
            <person name="Malfatti S."/>
            <person name="Shin M."/>
            <person name="Vergez L."/>
            <person name="Schmutz J."/>
            <person name="Larimer F."/>
            <person name="Land M."/>
            <person name="Hauser L."/>
            <person name="Kyrpides N."/>
            <person name="Tiedje J."/>
            <person name="Richardson P."/>
        </authorList>
    </citation>
    <scope>NUCLEOTIDE SEQUENCE [LARGE SCALE GENOMIC DNA]</scope>
    <source>
        <strain evidence="2">G4 / LMG 22486</strain>
        <plasmid evidence="1 2">pBVIE01</plasmid>
    </source>
</reference>
<dbReference type="HOGENOM" id="CLU_1313466_0_0_4"/>
<name>A4JTY0_BURVG</name>
<dbReference type="AlphaFoldDB" id="A4JTY0"/>
<accession>A4JTY0</accession>
<protein>
    <submittedName>
        <fullName evidence="1">Uncharacterized protein</fullName>
    </submittedName>
</protein>
<dbReference type="EMBL" id="CP000617">
    <property type="protein sequence ID" value="ABO59733.1"/>
    <property type="molecule type" value="Genomic_DNA"/>
</dbReference>
<dbReference type="KEGG" id="bvi:Bcep1808_6846"/>
<evidence type="ECO:0000313" key="1">
    <source>
        <dbReference type="EMBL" id="ABO59733.1"/>
    </source>
</evidence>
<evidence type="ECO:0000313" key="2">
    <source>
        <dbReference type="Proteomes" id="UP000002287"/>
    </source>
</evidence>